<comment type="caution">
    <text evidence="1">The sequence shown here is derived from an EMBL/GenBank/DDBJ whole genome shotgun (WGS) entry which is preliminary data.</text>
</comment>
<dbReference type="Proteomes" id="UP001162992">
    <property type="component" value="Chromosome 3"/>
</dbReference>
<sequence>MTSMFGIAYRQLKNSSSSQVGLGYNKMRYKTAVAVFLFILLCLMSRKLPRHLEFRGARILSLPRDLYQRKLLDLDKYIIQKVNTKANAADTFPPQRPLGNLLSQNKQAAFANAIVFHPRSDEVSTRGKVRDLHSVPSSPNPIQNENSD</sequence>
<accession>A0ACC2E7Z9</accession>
<gene>
    <name evidence="1" type="ORF">O6H91_03G077200</name>
</gene>
<evidence type="ECO:0000313" key="2">
    <source>
        <dbReference type="Proteomes" id="UP001162992"/>
    </source>
</evidence>
<evidence type="ECO:0000313" key="1">
    <source>
        <dbReference type="EMBL" id="KAJ7562614.1"/>
    </source>
</evidence>
<dbReference type="EMBL" id="CM055094">
    <property type="protein sequence ID" value="KAJ7562614.1"/>
    <property type="molecule type" value="Genomic_DNA"/>
</dbReference>
<protein>
    <submittedName>
        <fullName evidence="1">Uncharacterized protein</fullName>
    </submittedName>
</protein>
<name>A0ACC2E7Z9_DIPCM</name>
<reference evidence="2" key="1">
    <citation type="journal article" date="2024" name="Proc. Natl. Acad. Sci. U.S.A.">
        <title>Extraordinary preservation of gene collinearity over three hundred million years revealed in homosporous lycophytes.</title>
        <authorList>
            <person name="Li C."/>
            <person name="Wickell D."/>
            <person name="Kuo L.Y."/>
            <person name="Chen X."/>
            <person name="Nie B."/>
            <person name="Liao X."/>
            <person name="Peng D."/>
            <person name="Ji J."/>
            <person name="Jenkins J."/>
            <person name="Williams M."/>
            <person name="Shu S."/>
            <person name="Plott C."/>
            <person name="Barry K."/>
            <person name="Rajasekar S."/>
            <person name="Grimwood J."/>
            <person name="Han X."/>
            <person name="Sun S."/>
            <person name="Hou Z."/>
            <person name="He W."/>
            <person name="Dai G."/>
            <person name="Sun C."/>
            <person name="Schmutz J."/>
            <person name="Leebens-Mack J.H."/>
            <person name="Li F.W."/>
            <person name="Wang L."/>
        </authorList>
    </citation>
    <scope>NUCLEOTIDE SEQUENCE [LARGE SCALE GENOMIC DNA]</scope>
    <source>
        <strain evidence="2">cv. PW_Plant_1</strain>
    </source>
</reference>
<proteinExistence type="predicted"/>
<keyword evidence="2" id="KW-1185">Reference proteome</keyword>
<organism evidence="1 2">
    <name type="scientific">Diphasiastrum complanatum</name>
    <name type="common">Issler's clubmoss</name>
    <name type="synonym">Lycopodium complanatum</name>
    <dbReference type="NCBI Taxonomy" id="34168"/>
    <lineage>
        <taxon>Eukaryota</taxon>
        <taxon>Viridiplantae</taxon>
        <taxon>Streptophyta</taxon>
        <taxon>Embryophyta</taxon>
        <taxon>Tracheophyta</taxon>
        <taxon>Lycopodiopsida</taxon>
        <taxon>Lycopodiales</taxon>
        <taxon>Lycopodiaceae</taxon>
        <taxon>Lycopodioideae</taxon>
        <taxon>Diphasiastrum</taxon>
    </lineage>
</organism>